<evidence type="ECO:0000313" key="11">
    <source>
        <dbReference type="Proteomes" id="UP000471745"/>
    </source>
</evidence>
<dbReference type="CDD" id="cd00887">
    <property type="entry name" value="MoeA"/>
    <property type="match status" value="1"/>
</dbReference>
<protein>
    <recommendedName>
        <fullName evidence="7">Molybdopterin molybdenumtransferase</fullName>
        <ecNumber evidence="7">2.10.1.1</ecNumber>
    </recommendedName>
</protein>
<dbReference type="InterPro" id="IPR005110">
    <property type="entry name" value="MoeA_linker/N"/>
</dbReference>
<organism evidence="10 11">
    <name type="scientific">Actinospica acidiphila</name>
    <dbReference type="NCBI Taxonomy" id="304899"/>
    <lineage>
        <taxon>Bacteria</taxon>
        <taxon>Bacillati</taxon>
        <taxon>Actinomycetota</taxon>
        <taxon>Actinomycetes</taxon>
        <taxon>Catenulisporales</taxon>
        <taxon>Actinospicaceae</taxon>
        <taxon>Actinospica</taxon>
    </lineage>
</organism>
<dbReference type="Pfam" id="PF03454">
    <property type="entry name" value="MoeA_C"/>
    <property type="match status" value="1"/>
</dbReference>
<keyword evidence="5 7" id="KW-0501">Molybdenum cofactor biosynthesis</keyword>
<comment type="catalytic activity">
    <reaction evidence="6">
        <text>adenylyl-molybdopterin + molybdate = Mo-molybdopterin + AMP + H(+)</text>
        <dbReference type="Rhea" id="RHEA:35047"/>
        <dbReference type="ChEBI" id="CHEBI:15378"/>
        <dbReference type="ChEBI" id="CHEBI:36264"/>
        <dbReference type="ChEBI" id="CHEBI:62727"/>
        <dbReference type="ChEBI" id="CHEBI:71302"/>
        <dbReference type="ChEBI" id="CHEBI:456215"/>
        <dbReference type="EC" id="2.10.1.1"/>
    </reaction>
</comment>
<evidence type="ECO:0000256" key="8">
    <source>
        <dbReference type="SAM" id="MobiDB-lite"/>
    </source>
</evidence>
<dbReference type="InterPro" id="IPR036425">
    <property type="entry name" value="MoaB/Mog-like_dom_sf"/>
</dbReference>
<dbReference type="Pfam" id="PF03453">
    <property type="entry name" value="MoeA_N"/>
    <property type="match status" value="1"/>
</dbReference>
<comment type="pathway">
    <text evidence="2 7">Cofactor biosynthesis; molybdopterin biosynthesis.</text>
</comment>
<feature type="compositionally biased region" description="Basic and acidic residues" evidence="8">
    <location>
        <begin position="1"/>
        <end position="12"/>
    </location>
</feature>
<keyword evidence="11" id="KW-1185">Reference proteome</keyword>
<dbReference type="GO" id="GO:0005829">
    <property type="term" value="C:cytosol"/>
    <property type="evidence" value="ECO:0007669"/>
    <property type="project" value="TreeGrafter"/>
</dbReference>
<dbReference type="Gene3D" id="2.170.190.11">
    <property type="entry name" value="Molybdopterin biosynthesis moea protein, domain 3"/>
    <property type="match status" value="1"/>
</dbReference>
<feature type="non-terminal residue" evidence="10">
    <location>
        <position position="1"/>
    </location>
</feature>
<dbReference type="Gene3D" id="2.40.340.10">
    <property type="entry name" value="MoeA, C-terminal, domain IV"/>
    <property type="match status" value="1"/>
</dbReference>
<dbReference type="InterPro" id="IPR038987">
    <property type="entry name" value="MoeA-like"/>
</dbReference>
<dbReference type="InterPro" id="IPR005111">
    <property type="entry name" value="MoeA_C_domain_IV"/>
</dbReference>
<comment type="caution">
    <text evidence="10">The sequence shown here is derived from an EMBL/GenBank/DDBJ whole genome shotgun (WGS) entry which is preliminary data.</text>
</comment>
<dbReference type="Gene3D" id="3.90.105.10">
    <property type="entry name" value="Molybdopterin biosynthesis moea protein, domain 2"/>
    <property type="match status" value="1"/>
</dbReference>
<evidence type="ECO:0000256" key="6">
    <source>
        <dbReference type="ARBA" id="ARBA00047317"/>
    </source>
</evidence>
<dbReference type="InterPro" id="IPR036135">
    <property type="entry name" value="MoeA_linker/N_sf"/>
</dbReference>
<dbReference type="InterPro" id="IPR036688">
    <property type="entry name" value="MoeA_C_domain_IV_sf"/>
</dbReference>
<dbReference type="SUPFAM" id="SSF53218">
    <property type="entry name" value="Molybdenum cofactor biosynthesis proteins"/>
    <property type="match status" value="1"/>
</dbReference>
<proteinExistence type="inferred from homology"/>
<name>A0A9X5HCW4_9ACTN</name>
<comment type="similarity">
    <text evidence="3 7">Belongs to the MoeA family.</text>
</comment>
<accession>A0A9X5HCW4</accession>
<dbReference type="GO" id="GO:0006777">
    <property type="term" value="P:Mo-molybdopterin cofactor biosynthetic process"/>
    <property type="evidence" value="ECO:0007669"/>
    <property type="project" value="UniProtKB-UniRule"/>
</dbReference>
<evidence type="ECO:0000256" key="2">
    <source>
        <dbReference type="ARBA" id="ARBA00005046"/>
    </source>
</evidence>
<dbReference type="AlphaFoldDB" id="A0A9X5HCW4"/>
<dbReference type="PANTHER" id="PTHR10192">
    <property type="entry name" value="MOLYBDOPTERIN BIOSYNTHESIS PROTEIN"/>
    <property type="match status" value="1"/>
</dbReference>
<gene>
    <name evidence="10" type="ORF">G3I18_13640</name>
</gene>
<dbReference type="SUPFAM" id="SSF63882">
    <property type="entry name" value="MoeA N-terminal region -like"/>
    <property type="match status" value="1"/>
</dbReference>
<evidence type="ECO:0000256" key="1">
    <source>
        <dbReference type="ARBA" id="ARBA00002901"/>
    </source>
</evidence>
<evidence type="ECO:0000256" key="5">
    <source>
        <dbReference type="ARBA" id="ARBA00023150"/>
    </source>
</evidence>
<dbReference type="GO" id="GO:0061599">
    <property type="term" value="F:molybdopterin molybdotransferase activity"/>
    <property type="evidence" value="ECO:0007669"/>
    <property type="project" value="UniProtKB-UniRule"/>
</dbReference>
<dbReference type="GO" id="GO:0046872">
    <property type="term" value="F:metal ion binding"/>
    <property type="evidence" value="ECO:0007669"/>
    <property type="project" value="UniProtKB-UniRule"/>
</dbReference>
<keyword evidence="7" id="KW-0479">Metal-binding</keyword>
<keyword evidence="7" id="KW-0460">Magnesium</keyword>
<feature type="domain" description="MoaB/Mog" evidence="9">
    <location>
        <begin position="182"/>
        <end position="318"/>
    </location>
</feature>
<evidence type="ECO:0000256" key="3">
    <source>
        <dbReference type="ARBA" id="ARBA00010763"/>
    </source>
</evidence>
<evidence type="ECO:0000256" key="4">
    <source>
        <dbReference type="ARBA" id="ARBA00022505"/>
    </source>
</evidence>
<dbReference type="InterPro" id="IPR001453">
    <property type="entry name" value="MoaB/Mog_dom"/>
</dbReference>
<dbReference type="PANTHER" id="PTHR10192:SF5">
    <property type="entry name" value="GEPHYRIN"/>
    <property type="match status" value="1"/>
</dbReference>
<sequence>WAEARATAERAPRQRGGHRGGHLTPVSVPLSSALGLTLAAPLIALTDLPSFDTSAMDGWAVSGPGPWDVREEGVLAGHTAHAPLTDGEAVRIATGARIPPDTTAVLRSEHGRTDDSGRLHATAATRAPHTVSHGQDIRPRGQECRNGDQLLPVGTLVTPPVLGMAAAAGYDTLTVVPRPRAAVFVLGDELLGEGLPHDGLIRDALGPLLPPWLRALGADVVDVRRVGDDEDALHQALTACEADIVLTTGGTAAGPVDHVHPTLRRLGAELLVDGVAVRPGHPMLLARIAEKRYLVGLPGNPLAAVSGLVTLAEPLLRTLAARPAPEGYTLPLRDAVQGHPHDTRLVPVALRGDRALPLLYNGPAMLRGIAAADALAVVPPGGAKPGYEAELLDLPWASGGIGVCFT</sequence>
<dbReference type="Pfam" id="PF00994">
    <property type="entry name" value="MoCF_biosynth"/>
    <property type="match status" value="1"/>
</dbReference>
<dbReference type="SMART" id="SM00852">
    <property type="entry name" value="MoCF_biosynth"/>
    <property type="match status" value="1"/>
</dbReference>
<dbReference type="EC" id="2.10.1.1" evidence="7"/>
<evidence type="ECO:0000313" key="10">
    <source>
        <dbReference type="EMBL" id="NEC49611.1"/>
    </source>
</evidence>
<dbReference type="RefSeq" id="WP_163088878.1">
    <property type="nucleotide sequence ID" value="NZ_JAAGNA010000473.1"/>
</dbReference>
<comment type="function">
    <text evidence="1 7">Catalyzes the insertion of molybdate into adenylated molybdopterin with the concomitant release of AMP.</text>
</comment>
<evidence type="ECO:0000259" key="9">
    <source>
        <dbReference type="SMART" id="SM00852"/>
    </source>
</evidence>
<dbReference type="Proteomes" id="UP000471745">
    <property type="component" value="Unassembled WGS sequence"/>
</dbReference>
<keyword evidence="7" id="KW-0808">Transferase</keyword>
<keyword evidence="4 7" id="KW-0500">Molybdenum</keyword>
<evidence type="ECO:0000256" key="7">
    <source>
        <dbReference type="RuleBase" id="RU365090"/>
    </source>
</evidence>
<reference evidence="10 11" key="1">
    <citation type="submission" date="2020-01" db="EMBL/GenBank/DDBJ databases">
        <title>Insect and environment-associated Actinomycetes.</title>
        <authorList>
            <person name="Currrie C."/>
            <person name="Chevrette M."/>
            <person name="Carlson C."/>
            <person name="Stubbendieck R."/>
            <person name="Wendt-Pienkowski E."/>
        </authorList>
    </citation>
    <scope>NUCLEOTIDE SEQUENCE [LARGE SCALE GENOMIC DNA]</scope>
    <source>
        <strain evidence="10 11">SID8189</strain>
    </source>
</reference>
<feature type="region of interest" description="Disordered" evidence="8">
    <location>
        <begin position="1"/>
        <end position="24"/>
    </location>
</feature>
<dbReference type="Gene3D" id="3.40.980.10">
    <property type="entry name" value="MoaB/Mog-like domain"/>
    <property type="match status" value="1"/>
</dbReference>
<dbReference type="EMBL" id="JAAGNA010000473">
    <property type="protein sequence ID" value="NEC49611.1"/>
    <property type="molecule type" value="Genomic_DNA"/>
</dbReference>
<comment type="cofactor">
    <cofactor evidence="7">
        <name>Mg(2+)</name>
        <dbReference type="ChEBI" id="CHEBI:18420"/>
    </cofactor>
</comment>